<comment type="function">
    <text evidence="2 10">Catalyzes the formation of the alpha-1,6-glucosidic linkages in glycogen by scission of a 1,4-alpha-linked oligosaccharide from growing alpha-1,4-glucan chains and the subsequent attachment of the oligosaccharide to the alpha-1,6 position.</text>
</comment>
<protein>
    <recommendedName>
        <fullName evidence="10">1,4-alpha-glucan branching enzyme GlgB</fullName>
        <ecNumber evidence="10">2.4.1.18</ecNumber>
    </recommendedName>
    <alternativeName>
        <fullName evidence="10">1,4-alpha-D-glucan:1,4-alpha-D-glucan 6-glucosyl-transferase</fullName>
    </alternativeName>
    <alternativeName>
        <fullName evidence="10">Alpha-(1-&gt;4)-glucan branching enzyme</fullName>
    </alternativeName>
    <alternativeName>
        <fullName evidence="10">Glycogen branching enzyme</fullName>
        <shortName evidence="10">BE</shortName>
    </alternativeName>
</protein>
<dbReference type="InterPro" id="IPR006048">
    <property type="entry name" value="A-amylase/branching_C"/>
</dbReference>
<name>A0ABU9YLI3_9PROT</name>
<dbReference type="Pfam" id="PF02922">
    <property type="entry name" value="CBM_48"/>
    <property type="match status" value="1"/>
</dbReference>
<dbReference type="PIRSF" id="PIRSF000463">
    <property type="entry name" value="GlgB"/>
    <property type="match status" value="1"/>
</dbReference>
<dbReference type="NCBIfam" id="NF008967">
    <property type="entry name" value="PRK12313.1"/>
    <property type="match status" value="1"/>
</dbReference>
<dbReference type="InterPro" id="IPR044143">
    <property type="entry name" value="GlgB_N_E_set_prok"/>
</dbReference>
<dbReference type="PANTHER" id="PTHR43651:SF3">
    <property type="entry name" value="1,4-ALPHA-GLUCAN-BRANCHING ENZYME"/>
    <property type="match status" value="1"/>
</dbReference>
<evidence type="ECO:0000256" key="6">
    <source>
        <dbReference type="ARBA" id="ARBA00022676"/>
    </source>
</evidence>
<feature type="domain" description="Glycosyl hydrolase family 13 catalytic" evidence="12">
    <location>
        <begin position="296"/>
        <end position="662"/>
    </location>
</feature>
<keyword evidence="5 10" id="KW-0321">Glycogen metabolism</keyword>
<dbReference type="CDD" id="cd02855">
    <property type="entry name" value="E_set_GBE_prok_N"/>
    <property type="match status" value="1"/>
</dbReference>
<evidence type="ECO:0000256" key="3">
    <source>
        <dbReference type="ARBA" id="ARBA00004964"/>
    </source>
</evidence>
<dbReference type="SMART" id="SM00642">
    <property type="entry name" value="Aamy"/>
    <property type="match status" value="1"/>
</dbReference>
<dbReference type="InterPro" id="IPR004193">
    <property type="entry name" value="Glyco_hydro_13_N"/>
</dbReference>
<dbReference type="EMBL" id="JBBKTW010000005">
    <property type="protein sequence ID" value="MEN2989669.1"/>
    <property type="molecule type" value="Genomic_DNA"/>
</dbReference>
<comment type="catalytic activity">
    <reaction evidence="1 10">
        <text>Transfers a segment of a (1-&gt;4)-alpha-D-glucan chain to a primary hydroxy group in a similar glucan chain.</text>
        <dbReference type="EC" id="2.4.1.18"/>
    </reaction>
</comment>
<feature type="region of interest" description="Disordered" evidence="11">
    <location>
        <begin position="779"/>
        <end position="799"/>
    </location>
</feature>
<dbReference type="GO" id="GO:0003844">
    <property type="term" value="F:1,4-alpha-glucan branching enzyme activity"/>
    <property type="evidence" value="ECO:0007669"/>
    <property type="project" value="UniProtKB-EC"/>
</dbReference>
<comment type="caution">
    <text evidence="13">The sequence shown here is derived from an EMBL/GenBank/DDBJ whole genome shotgun (WGS) entry which is preliminary data.</text>
</comment>
<dbReference type="InterPro" id="IPR014756">
    <property type="entry name" value="Ig_E-set"/>
</dbReference>
<accession>A0ABU9YLI3</accession>
<dbReference type="Gene3D" id="3.20.20.80">
    <property type="entry name" value="Glycosidases"/>
    <property type="match status" value="1"/>
</dbReference>
<keyword evidence="9 10" id="KW-0119">Carbohydrate metabolism</keyword>
<keyword evidence="6 10" id="KW-0328">Glycosyltransferase</keyword>
<dbReference type="InterPro" id="IPR017853">
    <property type="entry name" value="GH"/>
</dbReference>
<dbReference type="InterPro" id="IPR054169">
    <property type="entry name" value="GlgB_N"/>
</dbReference>
<evidence type="ECO:0000256" key="8">
    <source>
        <dbReference type="ARBA" id="ARBA00023056"/>
    </source>
</evidence>
<comment type="similarity">
    <text evidence="4 10">Belongs to the glycosyl hydrolase 13 family. GlgB subfamily.</text>
</comment>
<dbReference type="EC" id="2.4.1.18" evidence="10"/>
<evidence type="ECO:0000256" key="1">
    <source>
        <dbReference type="ARBA" id="ARBA00000826"/>
    </source>
</evidence>
<dbReference type="Pfam" id="PF00128">
    <property type="entry name" value="Alpha-amylase"/>
    <property type="match status" value="1"/>
</dbReference>
<comment type="subunit">
    <text evidence="10">Monomer.</text>
</comment>
<dbReference type="InterPro" id="IPR013780">
    <property type="entry name" value="Glyco_hydro_b"/>
</dbReference>
<dbReference type="Gene3D" id="2.60.40.10">
    <property type="entry name" value="Immunoglobulins"/>
    <property type="match status" value="2"/>
</dbReference>
<evidence type="ECO:0000313" key="13">
    <source>
        <dbReference type="EMBL" id="MEN2989669.1"/>
    </source>
</evidence>
<feature type="active site" description="Proton donor" evidence="10">
    <location>
        <position position="506"/>
    </location>
</feature>
<dbReference type="InterPro" id="IPR006047">
    <property type="entry name" value="GH13_cat_dom"/>
</dbReference>
<dbReference type="InterPro" id="IPR013783">
    <property type="entry name" value="Ig-like_fold"/>
</dbReference>
<evidence type="ECO:0000256" key="4">
    <source>
        <dbReference type="ARBA" id="ARBA00009000"/>
    </source>
</evidence>
<dbReference type="HAMAP" id="MF_00685">
    <property type="entry name" value="GlgB"/>
    <property type="match status" value="1"/>
</dbReference>
<dbReference type="Pfam" id="PF22019">
    <property type="entry name" value="GlgB_N"/>
    <property type="match status" value="1"/>
</dbReference>
<dbReference type="InterPro" id="IPR006407">
    <property type="entry name" value="GlgB"/>
</dbReference>
<organism evidence="13 14">
    <name type="scientific">Tistrella arctica</name>
    <dbReference type="NCBI Taxonomy" id="3133430"/>
    <lineage>
        <taxon>Bacteria</taxon>
        <taxon>Pseudomonadati</taxon>
        <taxon>Pseudomonadota</taxon>
        <taxon>Alphaproteobacteria</taxon>
        <taxon>Geminicoccales</taxon>
        <taxon>Geminicoccaceae</taxon>
        <taxon>Tistrella</taxon>
    </lineage>
</organism>
<dbReference type="InterPro" id="IPR037439">
    <property type="entry name" value="Branching_enzy"/>
</dbReference>
<dbReference type="SUPFAM" id="SSF51011">
    <property type="entry name" value="Glycosyl hydrolase domain"/>
    <property type="match status" value="1"/>
</dbReference>
<evidence type="ECO:0000256" key="7">
    <source>
        <dbReference type="ARBA" id="ARBA00022679"/>
    </source>
</evidence>
<sequence>MMSHAPTDPHAHAGPAHAQGGPAHDSAGADLEATNFDSGRRPPVDQGTLDALAEARHGDPFAVLGPRTDPDGGMRIVTIQPDALSVAVVAADDGHELGRLDRLHAAGIFGGTVPQTASAGGAAGGYRLRLTTAAHSTLDVEDPYRFGALLGDLDLHLIHEGRHLDLARALGAHVTTIDGVDGARFAVWAPNARRVSVIGDFNGWDGRRLPMRLRHAAGVWELFVPGVTAGRLYKYEILDANGQIQLKADPMAQATEMPPGTASIVPDPTPFTWTDDGWMARRGEAQAATAPISVYELHAASWYRAADGSHPDWDGLADRLIPYLSTLGFTHVELLPVMEHPFGGSWGYQPLGLFAPTARFGRPRGFARFVDRCHGAGIGVILDWVPAHFPSDPHGLARFDGTALYEHADEREGRHRDWNTLIYNFGRREVSGFLIASALYWLERYHIDGIRVDAVASMLYRDYSRDAGEWVPNIHGGRENLEAVAFLRQMNQAIGARVPGAITIAEESTAWPGVTAPMDEDPNGTSLGFSYKWNMGWMHDSLEYMAQDPIHRRFHHGSLTFSLVYAWSERYVLPLSHDEVVHGKGSLYGRMPGDDWQKRANLRAYFAFMWTHPGRKLIFAGGELGNPREWNHDASTPWDLLDNPGHRGIQRVVADLNRLYTREPALHRADDQPSSFLWLVGDDAANSVIAYIRRTGEDDPEPDILVVANLTPVPRHDYRIGVPTAGLWHEILNTDATDYGGSGMGNGGQVMALEEPSHGRPASLSLTLPPLATLLLRHGPGIGRGPLPSHTDDSPVQER</sequence>
<dbReference type="Pfam" id="PF02806">
    <property type="entry name" value="Alpha-amylase_C"/>
    <property type="match status" value="1"/>
</dbReference>
<keyword evidence="7 10" id="KW-0808">Transferase</keyword>
<dbReference type="PANTHER" id="PTHR43651">
    <property type="entry name" value="1,4-ALPHA-GLUCAN-BRANCHING ENZYME"/>
    <property type="match status" value="1"/>
</dbReference>
<dbReference type="CDD" id="cd11322">
    <property type="entry name" value="AmyAc_Glg_BE"/>
    <property type="match status" value="1"/>
</dbReference>
<evidence type="ECO:0000313" key="14">
    <source>
        <dbReference type="Proteomes" id="UP001413721"/>
    </source>
</evidence>
<dbReference type="SUPFAM" id="SSF81296">
    <property type="entry name" value="E set domains"/>
    <property type="match status" value="1"/>
</dbReference>
<feature type="compositionally biased region" description="Low complexity" evidence="11">
    <location>
        <begin position="1"/>
        <end position="24"/>
    </location>
</feature>
<feature type="active site" description="Nucleophile" evidence="10">
    <location>
        <position position="453"/>
    </location>
</feature>
<dbReference type="Gene3D" id="2.60.40.1180">
    <property type="entry name" value="Golgi alpha-mannosidase II"/>
    <property type="match status" value="1"/>
</dbReference>
<gene>
    <name evidence="10 13" type="primary">glgB</name>
    <name evidence="13" type="ORF">WG926_15235</name>
</gene>
<evidence type="ECO:0000256" key="9">
    <source>
        <dbReference type="ARBA" id="ARBA00023277"/>
    </source>
</evidence>
<dbReference type="Proteomes" id="UP001413721">
    <property type="component" value="Unassembled WGS sequence"/>
</dbReference>
<evidence type="ECO:0000256" key="11">
    <source>
        <dbReference type="SAM" id="MobiDB-lite"/>
    </source>
</evidence>
<evidence type="ECO:0000256" key="2">
    <source>
        <dbReference type="ARBA" id="ARBA00002953"/>
    </source>
</evidence>
<comment type="pathway">
    <text evidence="3 10">Glycan biosynthesis; glycogen biosynthesis.</text>
</comment>
<feature type="compositionally biased region" description="Basic and acidic residues" evidence="11">
    <location>
        <begin position="790"/>
        <end position="799"/>
    </location>
</feature>
<keyword evidence="14" id="KW-1185">Reference proteome</keyword>
<evidence type="ECO:0000256" key="5">
    <source>
        <dbReference type="ARBA" id="ARBA00022600"/>
    </source>
</evidence>
<reference evidence="13 14" key="1">
    <citation type="submission" date="2024-03" db="EMBL/GenBank/DDBJ databases">
        <title>High-quality draft genome sequencing of Tistrella sp. BH-R2-4.</title>
        <authorList>
            <person name="Dong C."/>
        </authorList>
    </citation>
    <scope>NUCLEOTIDE SEQUENCE [LARGE SCALE GENOMIC DNA]</scope>
    <source>
        <strain evidence="13 14">BH-R2-4</strain>
    </source>
</reference>
<dbReference type="NCBIfam" id="TIGR01515">
    <property type="entry name" value="branching_enzym"/>
    <property type="match status" value="1"/>
</dbReference>
<feature type="region of interest" description="Disordered" evidence="11">
    <location>
        <begin position="1"/>
        <end position="46"/>
    </location>
</feature>
<dbReference type="NCBIfam" id="NF003811">
    <property type="entry name" value="PRK05402.1"/>
    <property type="match status" value="1"/>
</dbReference>
<dbReference type="SUPFAM" id="SSF51445">
    <property type="entry name" value="(Trans)glycosidases"/>
    <property type="match status" value="1"/>
</dbReference>
<evidence type="ECO:0000256" key="10">
    <source>
        <dbReference type="HAMAP-Rule" id="MF_00685"/>
    </source>
</evidence>
<dbReference type="RefSeq" id="WP_345937679.1">
    <property type="nucleotide sequence ID" value="NZ_JBBKTW010000005.1"/>
</dbReference>
<proteinExistence type="inferred from homology"/>
<keyword evidence="8 10" id="KW-0320">Glycogen biosynthesis</keyword>
<evidence type="ECO:0000259" key="12">
    <source>
        <dbReference type="SMART" id="SM00642"/>
    </source>
</evidence>